<dbReference type="CDD" id="cd04233">
    <property type="entry name" value="Auracyanin"/>
    <property type="match status" value="1"/>
</dbReference>
<evidence type="ECO:0000259" key="7">
    <source>
        <dbReference type="Pfam" id="PF20601"/>
    </source>
</evidence>
<dbReference type="Proteomes" id="UP000192678">
    <property type="component" value="Unassembled WGS sequence"/>
</dbReference>
<dbReference type="RefSeq" id="WP_084291687.1">
    <property type="nucleotide sequence ID" value="NZ_FWYB01000017.1"/>
</dbReference>
<dbReference type="InterPro" id="IPR000923">
    <property type="entry name" value="BlueCu_1"/>
</dbReference>
<reference evidence="8 9" key="1">
    <citation type="submission" date="2017-04" db="EMBL/GenBank/DDBJ databases">
        <authorList>
            <person name="Afonso C.L."/>
            <person name="Miller P.J."/>
            <person name="Scott M.A."/>
            <person name="Spackman E."/>
            <person name="Goraichik I."/>
            <person name="Dimitrov K.M."/>
            <person name="Suarez D.L."/>
            <person name="Swayne D.E."/>
        </authorList>
    </citation>
    <scope>NUCLEOTIDE SEQUENCE [LARGE SCALE GENOMIC DNA]</scope>
    <source>
        <strain evidence="8 9">DSM 19625</strain>
    </source>
</reference>
<feature type="signal peptide" evidence="5">
    <location>
        <begin position="1"/>
        <end position="22"/>
    </location>
</feature>
<evidence type="ECO:0000256" key="3">
    <source>
        <dbReference type="ARBA" id="ARBA00022982"/>
    </source>
</evidence>
<dbReference type="Gene3D" id="2.60.40.420">
    <property type="entry name" value="Cupredoxins - blue copper proteins"/>
    <property type="match status" value="1"/>
</dbReference>
<proteinExistence type="predicted"/>
<keyword evidence="9" id="KW-1185">Reference proteome</keyword>
<dbReference type="EMBL" id="FWYB01000017">
    <property type="protein sequence ID" value="SMD14306.1"/>
    <property type="molecule type" value="Genomic_DNA"/>
</dbReference>
<dbReference type="InterPro" id="IPR046476">
    <property type="entry name" value="DUF6797"/>
</dbReference>
<dbReference type="GO" id="GO:0005507">
    <property type="term" value="F:copper ion binding"/>
    <property type="evidence" value="ECO:0007669"/>
    <property type="project" value="InterPro"/>
</dbReference>
<name>A0A1W2EYJ5_9SPHI</name>
<dbReference type="InterPro" id="IPR008972">
    <property type="entry name" value="Cupredoxin"/>
</dbReference>
<gene>
    <name evidence="8" type="ORF">SAMN04488101_11769</name>
</gene>
<dbReference type="PANTHER" id="PTHR38439">
    <property type="entry name" value="AURACYANIN-B"/>
    <property type="match status" value="1"/>
</dbReference>
<evidence type="ECO:0000313" key="8">
    <source>
        <dbReference type="EMBL" id="SMD14306.1"/>
    </source>
</evidence>
<feature type="chain" id="PRO_5012348296" evidence="5">
    <location>
        <begin position="23"/>
        <end position="379"/>
    </location>
</feature>
<dbReference type="SUPFAM" id="SSF49503">
    <property type="entry name" value="Cupredoxins"/>
    <property type="match status" value="1"/>
</dbReference>
<dbReference type="InterPro" id="IPR028871">
    <property type="entry name" value="BlueCu_1_BS"/>
</dbReference>
<keyword evidence="4" id="KW-0186">Copper</keyword>
<dbReference type="AlphaFoldDB" id="A0A1W2EYJ5"/>
<dbReference type="GO" id="GO:0009055">
    <property type="term" value="F:electron transfer activity"/>
    <property type="evidence" value="ECO:0007669"/>
    <property type="project" value="InterPro"/>
</dbReference>
<keyword evidence="2" id="KW-0479">Metal-binding</keyword>
<sequence length="379" mass="41942">MRVNKKVFLLLLPALFAVKANGQGIKDSVTTILMKVETGLQFDVVRFHAKPGQKLKIVFENTDDMDHNMVITRPGAREEMVTAALNLGEKGPAVSYIPKSPKVLWSIPVISPHQQKVLTFTAPAESGVYPYVCTYPGHGFVMYGAMYVNTTGKMPDLAEDMNIPPNRRGAPMSDGEKHDDMHAGHHMPAVPKPLHPYTPIAPYVYRVFIEGASPAAIAVSLPNNLSYCWDAGTCRLRFAWKGGFLDNSDLWKGKGDALAKVVGKIFFREANFPFSFEENEMPVADYKGYRLIKRYPEFHYTINGTAVYEMIKPGLDKNGLVRNFRIPGATKALWFITDSKDGVTYKASAGQWKDGKLKLTAAQAKNFTITMTAKGGGTL</sequence>
<keyword evidence="5" id="KW-0732">Signal</keyword>
<dbReference type="Pfam" id="PF20601">
    <property type="entry name" value="DUF6797"/>
    <property type="match status" value="1"/>
</dbReference>
<feature type="domain" description="DUF6797" evidence="7">
    <location>
        <begin position="228"/>
        <end position="309"/>
    </location>
</feature>
<evidence type="ECO:0000259" key="6">
    <source>
        <dbReference type="Pfam" id="PF00127"/>
    </source>
</evidence>
<evidence type="ECO:0000256" key="4">
    <source>
        <dbReference type="ARBA" id="ARBA00023008"/>
    </source>
</evidence>
<dbReference type="OrthoDB" id="9808161at2"/>
<evidence type="ECO:0000256" key="5">
    <source>
        <dbReference type="SAM" id="SignalP"/>
    </source>
</evidence>
<protein>
    <submittedName>
        <fullName evidence="8">Copper binding protein, plastocyanin/azurin family</fullName>
    </submittedName>
</protein>
<evidence type="ECO:0000256" key="1">
    <source>
        <dbReference type="ARBA" id="ARBA00022448"/>
    </source>
</evidence>
<organism evidence="8 9">
    <name type="scientific">Pedobacter nyackensis</name>
    <dbReference type="NCBI Taxonomy" id="475255"/>
    <lineage>
        <taxon>Bacteria</taxon>
        <taxon>Pseudomonadati</taxon>
        <taxon>Bacteroidota</taxon>
        <taxon>Sphingobacteriia</taxon>
        <taxon>Sphingobacteriales</taxon>
        <taxon>Sphingobacteriaceae</taxon>
        <taxon>Pedobacter</taxon>
    </lineage>
</organism>
<dbReference type="Pfam" id="PF00127">
    <property type="entry name" value="Copper-bind"/>
    <property type="match status" value="1"/>
</dbReference>
<evidence type="ECO:0000313" key="9">
    <source>
        <dbReference type="Proteomes" id="UP000192678"/>
    </source>
</evidence>
<dbReference type="InterPro" id="IPR050845">
    <property type="entry name" value="Cu-binding_ET"/>
</dbReference>
<evidence type="ECO:0000256" key="2">
    <source>
        <dbReference type="ARBA" id="ARBA00022723"/>
    </source>
</evidence>
<feature type="domain" description="Blue (type 1) copper" evidence="6">
    <location>
        <begin position="37"/>
        <end position="149"/>
    </location>
</feature>
<dbReference type="PROSITE" id="PS00196">
    <property type="entry name" value="COPPER_BLUE"/>
    <property type="match status" value="1"/>
</dbReference>
<dbReference type="PANTHER" id="PTHR38439:SF2">
    <property type="entry name" value="OUTER MEMBRANE PROTEIN H.8"/>
    <property type="match status" value="1"/>
</dbReference>
<keyword evidence="3" id="KW-0249">Electron transport</keyword>
<dbReference type="STRING" id="475255.SAMN04488101_11769"/>
<accession>A0A1W2EYJ5</accession>
<keyword evidence="1" id="KW-0813">Transport</keyword>